<dbReference type="KEGG" id="iod:EJO50_12155"/>
<keyword evidence="3" id="KW-1185">Reference proteome</keyword>
<dbReference type="RefSeq" id="WP_125974516.1">
    <property type="nucleotide sequence ID" value="NZ_CP034433.1"/>
</dbReference>
<sequence>MRVQSKIIEDRPSVLARIARFFLGIVEFCTVLDDVYFVFSLLAGLGFLGYLGFVWLSRFLHNGQFFAAAIVGMIIITISLATILRPYLAITLALGVAAVCGVALFSGTGYVFLP</sequence>
<keyword evidence="1" id="KW-0812">Transmembrane</keyword>
<feature type="transmembrane region" description="Helical" evidence="1">
    <location>
        <begin position="35"/>
        <end position="56"/>
    </location>
</feature>
<keyword evidence="1" id="KW-0472">Membrane</keyword>
<evidence type="ECO:0000313" key="2">
    <source>
        <dbReference type="EMBL" id="AZN37168.1"/>
    </source>
</evidence>
<evidence type="ECO:0000256" key="1">
    <source>
        <dbReference type="SAM" id="Phobius"/>
    </source>
</evidence>
<feature type="transmembrane region" description="Helical" evidence="1">
    <location>
        <begin position="65"/>
        <end position="84"/>
    </location>
</feature>
<protein>
    <submittedName>
        <fullName evidence="2">Uncharacterized protein</fullName>
    </submittedName>
</protein>
<evidence type="ECO:0000313" key="3">
    <source>
        <dbReference type="Proteomes" id="UP000282438"/>
    </source>
</evidence>
<gene>
    <name evidence="2" type="ORF">EJO50_12155</name>
</gene>
<feature type="transmembrane region" description="Helical" evidence="1">
    <location>
        <begin position="90"/>
        <end position="113"/>
    </location>
</feature>
<organism evidence="2 3">
    <name type="scientific">Iodobacter ciconiae</name>
    <dbReference type="NCBI Taxonomy" id="2496266"/>
    <lineage>
        <taxon>Bacteria</taxon>
        <taxon>Pseudomonadati</taxon>
        <taxon>Pseudomonadota</taxon>
        <taxon>Betaproteobacteria</taxon>
        <taxon>Neisseriales</taxon>
        <taxon>Chitinibacteraceae</taxon>
        <taxon>Iodobacter</taxon>
    </lineage>
</organism>
<proteinExistence type="predicted"/>
<accession>A0A3S8ZUN0</accession>
<dbReference type="AlphaFoldDB" id="A0A3S8ZUN0"/>
<reference evidence="2 3" key="1">
    <citation type="submission" date="2018-12" db="EMBL/GenBank/DDBJ databases">
        <title>Complete genome sequence of Iodobacter sp. H11R3.</title>
        <authorList>
            <person name="Bae J.-W."/>
        </authorList>
    </citation>
    <scope>NUCLEOTIDE SEQUENCE [LARGE SCALE GENOMIC DNA]</scope>
    <source>
        <strain evidence="2 3">H11R3</strain>
    </source>
</reference>
<name>A0A3S8ZUN0_9NEIS</name>
<keyword evidence="1" id="KW-1133">Transmembrane helix</keyword>
<dbReference type="Proteomes" id="UP000282438">
    <property type="component" value="Chromosome"/>
</dbReference>
<dbReference type="EMBL" id="CP034433">
    <property type="protein sequence ID" value="AZN37168.1"/>
    <property type="molecule type" value="Genomic_DNA"/>
</dbReference>